<evidence type="ECO:0000313" key="2">
    <source>
        <dbReference type="EMBL" id="TWI98686.1"/>
    </source>
</evidence>
<gene>
    <name evidence="2" type="ORF">JN11_02874</name>
</gene>
<feature type="chain" id="PRO_5022063104" evidence="1">
    <location>
        <begin position="25"/>
        <end position="350"/>
    </location>
</feature>
<comment type="caution">
    <text evidence="2">The sequence shown here is derived from an EMBL/GenBank/DDBJ whole genome shotgun (WGS) entry which is preliminary data.</text>
</comment>
<name>A0A562U018_9SPHI</name>
<proteinExistence type="predicted"/>
<dbReference type="AlphaFoldDB" id="A0A562U018"/>
<keyword evidence="3" id="KW-1185">Reference proteome</keyword>
<organism evidence="2 3">
    <name type="scientific">Mucilaginibacter frigoritolerans</name>
    <dbReference type="NCBI Taxonomy" id="652788"/>
    <lineage>
        <taxon>Bacteria</taxon>
        <taxon>Pseudomonadati</taxon>
        <taxon>Bacteroidota</taxon>
        <taxon>Sphingobacteriia</taxon>
        <taxon>Sphingobacteriales</taxon>
        <taxon>Sphingobacteriaceae</taxon>
        <taxon>Mucilaginibacter</taxon>
    </lineage>
</organism>
<reference evidence="2 3" key="1">
    <citation type="submission" date="2019-07" db="EMBL/GenBank/DDBJ databases">
        <title>Genomic Encyclopedia of Archaeal and Bacterial Type Strains, Phase II (KMG-II): from individual species to whole genera.</title>
        <authorList>
            <person name="Goeker M."/>
        </authorList>
    </citation>
    <scope>NUCLEOTIDE SEQUENCE [LARGE SCALE GENOMIC DNA]</scope>
    <source>
        <strain evidence="2 3">ATCC BAA-1854</strain>
    </source>
</reference>
<accession>A0A562U018</accession>
<feature type="signal peptide" evidence="1">
    <location>
        <begin position="1"/>
        <end position="24"/>
    </location>
</feature>
<dbReference type="EMBL" id="VLLI01000008">
    <property type="protein sequence ID" value="TWI98686.1"/>
    <property type="molecule type" value="Genomic_DNA"/>
</dbReference>
<evidence type="ECO:0000313" key="3">
    <source>
        <dbReference type="Proteomes" id="UP000317010"/>
    </source>
</evidence>
<dbReference type="RefSeq" id="WP_144913546.1">
    <property type="nucleotide sequence ID" value="NZ_VLLI01000008.1"/>
</dbReference>
<evidence type="ECO:0000256" key="1">
    <source>
        <dbReference type="SAM" id="SignalP"/>
    </source>
</evidence>
<dbReference type="OrthoDB" id="1137595at2"/>
<keyword evidence="1" id="KW-0732">Signal</keyword>
<protein>
    <submittedName>
        <fullName evidence="2">Uncharacterized protein</fullName>
    </submittedName>
</protein>
<sequence>MKKLFTYYLILSATMLATIKTAKAQDATADPGSYMNSISNAETLMNKSYMAYVSAAAHSSRKRKIEKLRGKAVDDIVTCQNTINYLPAYKGDNTLRQSSLNYVQLCYKIFNEDYAHIVNMEDIAERSYDEMQAYLLLQQATNDTLEVAITRINKAQDKFAAKYNVTITSEKSELGEKMEATGRQSKYRDKVYLLFYKCNWEDNQLTNAMNEKNVTKVEQVRNSLGKFANEGLKDLDTLQAFENDGSLANACRQALTFYKSEAETQVPQLTDFYLKEENFQKLKTAFEAKSQSERTQQDVDAYNKGVNDMNAGVNSFNQINADLNSGRSDVINTWNATEKAFIDAHTPYYK</sequence>
<dbReference type="Proteomes" id="UP000317010">
    <property type="component" value="Unassembled WGS sequence"/>
</dbReference>